<protein>
    <submittedName>
        <fullName evidence="2">TEX47 protein</fullName>
    </submittedName>
</protein>
<feature type="non-terminal residue" evidence="2">
    <location>
        <position position="249"/>
    </location>
</feature>
<accession>A0A7L0BQ74</accession>
<dbReference type="SMART" id="SM01034">
    <property type="entry name" value="BLUF"/>
    <property type="match status" value="1"/>
</dbReference>
<dbReference type="GO" id="GO:0009882">
    <property type="term" value="F:blue light photoreceptor activity"/>
    <property type="evidence" value="ECO:0007669"/>
    <property type="project" value="InterPro"/>
</dbReference>
<dbReference type="InterPro" id="IPR007024">
    <property type="entry name" value="BLUF_domain"/>
</dbReference>
<dbReference type="Proteomes" id="UP000519115">
    <property type="component" value="Unassembled WGS sequence"/>
</dbReference>
<dbReference type="GO" id="GO:0071949">
    <property type="term" value="F:FAD binding"/>
    <property type="evidence" value="ECO:0007669"/>
    <property type="project" value="InterPro"/>
</dbReference>
<dbReference type="InterPro" id="IPR055308">
    <property type="entry name" value="TEX47-like"/>
</dbReference>
<feature type="domain" description="BLUF" evidence="1">
    <location>
        <begin position="42"/>
        <end position="145"/>
    </location>
</feature>
<proteinExistence type="predicted"/>
<dbReference type="EMBL" id="VXAF01000074">
    <property type="protein sequence ID" value="NXJ46739.1"/>
    <property type="molecule type" value="Genomic_DNA"/>
</dbReference>
<organism evidence="2 3">
    <name type="scientific">Spizaetus tyrannus</name>
    <name type="common">black hawk-eagle</name>
    <dbReference type="NCBI Taxonomy" id="252798"/>
    <lineage>
        <taxon>Eukaryota</taxon>
        <taxon>Metazoa</taxon>
        <taxon>Chordata</taxon>
        <taxon>Craniata</taxon>
        <taxon>Vertebrata</taxon>
        <taxon>Euteleostomi</taxon>
        <taxon>Archelosauria</taxon>
        <taxon>Archosauria</taxon>
        <taxon>Dinosauria</taxon>
        <taxon>Saurischia</taxon>
        <taxon>Theropoda</taxon>
        <taxon>Coelurosauria</taxon>
        <taxon>Aves</taxon>
        <taxon>Neognathae</taxon>
        <taxon>Neoaves</taxon>
        <taxon>Telluraves</taxon>
        <taxon>Accipitrimorphae</taxon>
        <taxon>Accipitriformes</taxon>
        <taxon>Accipitridae</taxon>
        <taxon>Accipitrinae</taxon>
        <taxon>Spizaetus</taxon>
    </lineage>
</organism>
<dbReference type="PANTHER" id="PTHR34035:SF1">
    <property type="entry name" value="TESTIS-EXPRESSED PROTEIN 47"/>
    <property type="match status" value="1"/>
</dbReference>
<comment type="caution">
    <text evidence="2">The sequence shown here is derived from an EMBL/GenBank/DDBJ whole genome shotgun (WGS) entry which is preliminary data.</text>
</comment>
<evidence type="ECO:0000313" key="2">
    <source>
        <dbReference type="EMBL" id="NXJ46739.1"/>
    </source>
</evidence>
<keyword evidence="3" id="KW-1185">Reference proteome</keyword>
<gene>
    <name evidence="2" type="primary">Tex47</name>
    <name evidence="2" type="ORF">SPITYR_R03165</name>
</gene>
<dbReference type="AlphaFoldDB" id="A0A7L0BQ74"/>
<evidence type="ECO:0000313" key="3">
    <source>
        <dbReference type="Proteomes" id="UP000519115"/>
    </source>
</evidence>
<name>A0A7L0BQ74_9AVES</name>
<dbReference type="PANTHER" id="PTHR34035">
    <property type="entry name" value="TESTIS-EXPRESSED PROTEIN 47"/>
    <property type="match status" value="1"/>
</dbReference>
<dbReference type="Pfam" id="PF24787">
    <property type="entry name" value="TEX47"/>
    <property type="match status" value="1"/>
</dbReference>
<feature type="non-terminal residue" evidence="2">
    <location>
        <position position="1"/>
    </location>
</feature>
<sequence length="249" mass="27377">MSEEAPALGRPDSPEPAALERQNLLAVRRERLGRAGQRRFPLHRLLVVARLGEGTAAEEVAGYHRELFENALEDHSREQVSGLLLLYSSYILHVVESCSSTVHLIIQDLASLQNQGHSALLQEIKVLVVAHNIPTRLFPDWYVAIATAPVTCPQDSMQSQSTAEVVAECLTLLLQLAACIQSFEDDSEDASESVHTLAPELLIPAETINYLCNAEECASPEDFLRIYLSPSEPALDSDTVWPVPSHFSA</sequence>
<evidence type="ECO:0000259" key="1">
    <source>
        <dbReference type="SMART" id="SM01034"/>
    </source>
</evidence>
<reference evidence="2 3" key="1">
    <citation type="submission" date="2019-09" db="EMBL/GenBank/DDBJ databases">
        <title>Bird 10,000 Genomes (B10K) Project - Family phase.</title>
        <authorList>
            <person name="Zhang G."/>
        </authorList>
    </citation>
    <scope>NUCLEOTIDE SEQUENCE [LARGE SCALE GENOMIC DNA]</scope>
    <source>
        <strain evidence="2">B10K-DU-007-42</strain>
        <tissue evidence="2">Muscle</tissue>
    </source>
</reference>